<sequence length="412" mass="46427">MRGLPSIQKRSIPGHSCRVGPISSEELSLSVRVLVRFVQHSAFASEIRAIAKHQRVHSDSNIKSLNPFLDQELVLRVGGRLDKANIAGDKKFPILLPRRHSFTNLVILSEHLRLLHGGPQAVQSSLSARFWILNSRDAIRRCWFYVLDEADGLLKAGYTNLINQVHQQIPKVMPDEKRLQMIICSGTLHDFDHVPTDGVHQQDNVKPGSNTAEALSDAVKRLKGEYCVKAIDALKMDRALFFYRTKIDCDNLETYLNQIGGGARNSKNPYTCVCLHGDRKPPERKANLEKFENKQVKFLICTDVAARGIDVSGLPFMINVTLPDEKSNYVNRIGRVGRAERMGLAYPPFPKRYGIMENGYNESPYLTDIHHLNITIAHVGTDMDVPCDEFDWKVVYGKKKAQLGSLTPSQFE</sequence>
<dbReference type="EMBL" id="CAJVCH010002870">
    <property type="protein sequence ID" value="CAG7646258.1"/>
    <property type="molecule type" value="Genomic_DNA"/>
</dbReference>
<dbReference type="OrthoDB" id="1735at2759"/>
<keyword evidence="3" id="KW-1185">Reference proteome</keyword>
<comment type="caution">
    <text evidence="2">The sequence shown here is derived from an EMBL/GenBank/DDBJ whole genome shotgun (WGS) entry which is preliminary data.</text>
</comment>
<dbReference type="PROSITE" id="PS51194">
    <property type="entry name" value="HELICASE_CTER"/>
    <property type="match status" value="1"/>
</dbReference>
<evidence type="ECO:0000313" key="3">
    <source>
        <dbReference type="Proteomes" id="UP000708208"/>
    </source>
</evidence>
<name>A0A8J2NIL0_9HEXA</name>
<feature type="domain" description="Helicase C-terminal" evidence="1">
    <location>
        <begin position="214"/>
        <end position="391"/>
    </location>
</feature>
<proteinExistence type="predicted"/>
<dbReference type="Proteomes" id="UP000708208">
    <property type="component" value="Unassembled WGS sequence"/>
</dbReference>
<reference evidence="2" key="1">
    <citation type="submission" date="2021-06" db="EMBL/GenBank/DDBJ databases">
        <authorList>
            <person name="Hodson N. C."/>
            <person name="Mongue J. A."/>
            <person name="Jaron S. K."/>
        </authorList>
    </citation>
    <scope>NUCLEOTIDE SEQUENCE</scope>
</reference>
<organism evidence="2 3">
    <name type="scientific">Allacma fusca</name>
    <dbReference type="NCBI Taxonomy" id="39272"/>
    <lineage>
        <taxon>Eukaryota</taxon>
        <taxon>Metazoa</taxon>
        <taxon>Ecdysozoa</taxon>
        <taxon>Arthropoda</taxon>
        <taxon>Hexapoda</taxon>
        <taxon>Collembola</taxon>
        <taxon>Symphypleona</taxon>
        <taxon>Sminthuridae</taxon>
        <taxon>Allacma</taxon>
    </lineage>
</organism>
<dbReference type="SMART" id="SM00490">
    <property type="entry name" value="HELICc"/>
    <property type="match status" value="1"/>
</dbReference>
<dbReference type="CDD" id="cd18787">
    <property type="entry name" value="SF2_C_DEAD"/>
    <property type="match status" value="1"/>
</dbReference>
<dbReference type="InterPro" id="IPR001650">
    <property type="entry name" value="Helicase_C-like"/>
</dbReference>
<evidence type="ECO:0000259" key="1">
    <source>
        <dbReference type="PROSITE" id="PS51194"/>
    </source>
</evidence>
<accession>A0A8J2NIL0</accession>
<dbReference type="Pfam" id="PF00271">
    <property type="entry name" value="Helicase_C"/>
    <property type="match status" value="1"/>
</dbReference>
<gene>
    <name evidence="2" type="ORF">AFUS01_LOCUS575</name>
</gene>
<dbReference type="AlphaFoldDB" id="A0A8J2NIL0"/>
<evidence type="ECO:0000313" key="2">
    <source>
        <dbReference type="EMBL" id="CAG7646258.1"/>
    </source>
</evidence>
<dbReference type="PANTHER" id="PTHR47958">
    <property type="entry name" value="ATP-DEPENDENT RNA HELICASE DBP3"/>
    <property type="match status" value="1"/>
</dbReference>
<protein>
    <recommendedName>
        <fullName evidence="1">Helicase C-terminal domain-containing protein</fullName>
    </recommendedName>
</protein>